<evidence type="ECO:0000256" key="2">
    <source>
        <dbReference type="ARBA" id="ARBA00022679"/>
    </source>
</evidence>
<dbReference type="Proteomes" id="UP000325529">
    <property type="component" value="Chromosome"/>
</dbReference>
<evidence type="ECO:0000313" key="5">
    <source>
        <dbReference type="Proteomes" id="UP000325529"/>
    </source>
</evidence>
<dbReference type="EMBL" id="CP023699">
    <property type="protein sequence ID" value="QEU96253.1"/>
    <property type="molecule type" value="Genomic_DNA"/>
</dbReference>
<dbReference type="GO" id="GO:0017000">
    <property type="term" value="P:antibiotic biosynthetic process"/>
    <property type="evidence" value="ECO:0007669"/>
    <property type="project" value="UniProtKB-ARBA"/>
</dbReference>
<keyword evidence="2 4" id="KW-0808">Transferase</keyword>
<dbReference type="GO" id="GO:0032259">
    <property type="term" value="P:methylation"/>
    <property type="evidence" value="ECO:0007669"/>
    <property type="project" value="UniProtKB-KW"/>
</dbReference>
<organism evidence="4 5">
    <name type="scientific">Streptomyces kanamyceticus</name>
    <dbReference type="NCBI Taxonomy" id="1967"/>
    <lineage>
        <taxon>Bacteria</taxon>
        <taxon>Bacillati</taxon>
        <taxon>Actinomycetota</taxon>
        <taxon>Actinomycetes</taxon>
        <taxon>Kitasatosporales</taxon>
        <taxon>Streptomycetaceae</taxon>
        <taxon>Streptomyces</taxon>
    </lineage>
</organism>
<keyword evidence="5" id="KW-1185">Reference proteome</keyword>
<dbReference type="GO" id="GO:0008168">
    <property type="term" value="F:methyltransferase activity"/>
    <property type="evidence" value="ECO:0007669"/>
    <property type="project" value="UniProtKB-KW"/>
</dbReference>
<name>A0A5J6GME7_STRKN</name>
<reference evidence="4 5" key="1">
    <citation type="submission" date="2017-09" db="EMBL/GenBank/DDBJ databases">
        <authorList>
            <person name="Lee N."/>
            <person name="Cho B.-K."/>
        </authorList>
    </citation>
    <scope>NUCLEOTIDE SEQUENCE [LARGE SCALE GENOMIC DNA]</scope>
    <source>
        <strain evidence="4 5">ATCC 12853</strain>
    </source>
</reference>
<dbReference type="PANTHER" id="PTHR43861:SF1">
    <property type="entry name" value="TRANS-ACONITATE 2-METHYLTRANSFERASE"/>
    <property type="match status" value="1"/>
</dbReference>
<feature type="domain" description="Methyltransferase" evidence="3">
    <location>
        <begin position="43"/>
        <end position="133"/>
    </location>
</feature>
<dbReference type="InterPro" id="IPR029063">
    <property type="entry name" value="SAM-dependent_MTases_sf"/>
</dbReference>
<dbReference type="KEGG" id="ska:CP970_39725"/>
<dbReference type="RefSeq" id="WP_150494578.1">
    <property type="nucleotide sequence ID" value="NZ_CP023699.1"/>
</dbReference>
<keyword evidence="1 4" id="KW-0489">Methyltransferase</keyword>
<dbReference type="SUPFAM" id="SSF53335">
    <property type="entry name" value="S-adenosyl-L-methionine-dependent methyltransferases"/>
    <property type="match status" value="1"/>
</dbReference>
<dbReference type="Gene3D" id="3.40.50.150">
    <property type="entry name" value="Vaccinia Virus protein VP39"/>
    <property type="match status" value="1"/>
</dbReference>
<accession>A0A5J6GME7</accession>
<proteinExistence type="predicted"/>
<dbReference type="Pfam" id="PF13649">
    <property type="entry name" value="Methyltransf_25"/>
    <property type="match status" value="1"/>
</dbReference>
<evidence type="ECO:0000313" key="4">
    <source>
        <dbReference type="EMBL" id="QEU96253.1"/>
    </source>
</evidence>
<evidence type="ECO:0000256" key="1">
    <source>
        <dbReference type="ARBA" id="ARBA00022603"/>
    </source>
</evidence>
<dbReference type="PANTHER" id="PTHR43861">
    <property type="entry name" value="TRANS-ACONITATE 2-METHYLTRANSFERASE-RELATED"/>
    <property type="match status" value="1"/>
</dbReference>
<gene>
    <name evidence="4" type="ORF">CP970_39725</name>
</gene>
<evidence type="ECO:0000259" key="3">
    <source>
        <dbReference type="Pfam" id="PF13649"/>
    </source>
</evidence>
<dbReference type="AlphaFoldDB" id="A0A5J6GME7"/>
<dbReference type="Gene3D" id="2.20.130.10">
    <property type="entry name" value="CAC2371-like domains"/>
    <property type="match status" value="1"/>
</dbReference>
<dbReference type="CDD" id="cd02440">
    <property type="entry name" value="AdoMet_MTases"/>
    <property type="match status" value="1"/>
</dbReference>
<protein>
    <submittedName>
        <fullName evidence="4">Class I SAM-dependent methyltransferase</fullName>
    </submittedName>
</protein>
<dbReference type="InterPro" id="IPR041698">
    <property type="entry name" value="Methyltransf_25"/>
</dbReference>
<sequence>MYGTEASEIYELLHQGKGKDYGDEAEEIAWRVRTLLPNADSLLDVACGTGAHLQHFRKEFARVEGLELSEPMAAAARRRLPGVSVHGGDMRDFAIGASYSAITCMFGSIGYLADTAELNAALRRFARHLVPGGVVAIDPWWFPDTFLDGYVSSGTATARGRTLARVSHAVRAGNASRMEVHYLVADAESGVRHFDETHLITLFTREQYEAAFTGAGLTVEYTPELHGGRGLFTGALTRPRAA</sequence>